<protein>
    <submittedName>
        <fullName evidence="1">Uncharacterized protein</fullName>
    </submittedName>
</protein>
<keyword evidence="2" id="KW-1185">Reference proteome</keyword>
<name>A0AAD5WJJ1_PARTN</name>
<sequence>MEITRVSQDRRSSIGCIVMLVELVVELQCGGEYESEIHYLSTILKVKEESDLFIWIANLGKNQIVQSVSSTLVLYEKEEVVEKSLIREIKPSVCRIVATNEIQCKEPRKDD</sequence>
<dbReference type="Proteomes" id="UP001196413">
    <property type="component" value="Unassembled WGS sequence"/>
</dbReference>
<proteinExistence type="predicted"/>
<comment type="caution">
    <text evidence="1">The sequence shown here is derived from an EMBL/GenBank/DDBJ whole genome shotgun (WGS) entry which is preliminary data.</text>
</comment>
<dbReference type="AlphaFoldDB" id="A0AAD5WJJ1"/>
<reference evidence="1" key="1">
    <citation type="submission" date="2021-06" db="EMBL/GenBank/DDBJ databases">
        <title>Parelaphostrongylus tenuis whole genome reference sequence.</title>
        <authorList>
            <person name="Garwood T.J."/>
            <person name="Larsen P.A."/>
            <person name="Fountain-Jones N.M."/>
            <person name="Garbe J.R."/>
            <person name="Macchietto M.G."/>
            <person name="Kania S.A."/>
            <person name="Gerhold R.W."/>
            <person name="Richards J.E."/>
            <person name="Wolf T.M."/>
        </authorList>
    </citation>
    <scope>NUCLEOTIDE SEQUENCE</scope>
    <source>
        <strain evidence="1">MNPRO001-30</strain>
        <tissue evidence="1">Meninges</tissue>
    </source>
</reference>
<organism evidence="1 2">
    <name type="scientific">Parelaphostrongylus tenuis</name>
    <name type="common">Meningeal worm</name>
    <dbReference type="NCBI Taxonomy" id="148309"/>
    <lineage>
        <taxon>Eukaryota</taxon>
        <taxon>Metazoa</taxon>
        <taxon>Ecdysozoa</taxon>
        <taxon>Nematoda</taxon>
        <taxon>Chromadorea</taxon>
        <taxon>Rhabditida</taxon>
        <taxon>Rhabditina</taxon>
        <taxon>Rhabditomorpha</taxon>
        <taxon>Strongyloidea</taxon>
        <taxon>Metastrongylidae</taxon>
        <taxon>Parelaphostrongylus</taxon>
    </lineage>
</organism>
<accession>A0AAD5WJJ1</accession>
<gene>
    <name evidence="1" type="ORF">KIN20_034874</name>
</gene>
<dbReference type="EMBL" id="JAHQIW010007168">
    <property type="protein sequence ID" value="KAJ1372667.1"/>
    <property type="molecule type" value="Genomic_DNA"/>
</dbReference>
<evidence type="ECO:0000313" key="2">
    <source>
        <dbReference type="Proteomes" id="UP001196413"/>
    </source>
</evidence>
<evidence type="ECO:0000313" key="1">
    <source>
        <dbReference type="EMBL" id="KAJ1372667.1"/>
    </source>
</evidence>